<dbReference type="Pfam" id="PF07811">
    <property type="entry name" value="TadE"/>
    <property type="match status" value="1"/>
</dbReference>
<evidence type="ECO:0000313" key="3">
    <source>
        <dbReference type="EMBL" id="EHI59473.1"/>
    </source>
</evidence>
<accession>G5IGB1</accession>
<name>G5IGB1_9FIRM</name>
<dbReference type="PATRIC" id="fig|742737.3.peg.2555"/>
<comment type="caution">
    <text evidence="3">The sequence shown here is derived from an EMBL/GenBank/DDBJ whole genome shotgun (WGS) entry which is preliminary data.</text>
</comment>
<dbReference type="HOGENOM" id="CLU_1553180_0_0_9"/>
<reference evidence="3 4" key="1">
    <citation type="submission" date="2011-08" db="EMBL/GenBank/DDBJ databases">
        <title>The Genome Sequence of Clostridium hathewayi WAL-18680.</title>
        <authorList>
            <consortium name="The Broad Institute Genome Sequencing Platform"/>
            <person name="Earl A."/>
            <person name="Ward D."/>
            <person name="Feldgarden M."/>
            <person name="Gevers D."/>
            <person name="Finegold S.M."/>
            <person name="Summanen P.H."/>
            <person name="Molitoris D.R."/>
            <person name="Song M."/>
            <person name="Daigneault M."/>
            <person name="Allen-Vercoe E."/>
            <person name="Young S.K."/>
            <person name="Zeng Q."/>
            <person name="Gargeya S."/>
            <person name="Fitzgerald M."/>
            <person name="Haas B."/>
            <person name="Abouelleil A."/>
            <person name="Alvarado L."/>
            <person name="Arachchi H.M."/>
            <person name="Berlin A."/>
            <person name="Brown A."/>
            <person name="Chapman S.B."/>
            <person name="Chen Z."/>
            <person name="Dunbar C."/>
            <person name="Freedman E."/>
            <person name="Gearin G."/>
            <person name="Gellesch M."/>
            <person name="Goldberg J."/>
            <person name="Griggs A."/>
            <person name="Gujja S."/>
            <person name="Heiman D."/>
            <person name="Howarth C."/>
            <person name="Larson L."/>
            <person name="Lui A."/>
            <person name="MacDonald P.J.P."/>
            <person name="Montmayeur A."/>
            <person name="Murphy C."/>
            <person name="Neiman D."/>
            <person name="Pearson M."/>
            <person name="Priest M."/>
            <person name="Roberts A."/>
            <person name="Saif S."/>
            <person name="Shea T."/>
            <person name="Shenoy N."/>
            <person name="Sisk P."/>
            <person name="Stolte C."/>
            <person name="Sykes S."/>
            <person name="Wortman J."/>
            <person name="Nusbaum C."/>
            <person name="Birren B."/>
        </authorList>
    </citation>
    <scope>NUCLEOTIDE SEQUENCE [LARGE SCALE GENOMIC DNA]</scope>
    <source>
        <strain evidence="3 4">WAL-18680</strain>
    </source>
</reference>
<dbReference type="InterPro" id="IPR012495">
    <property type="entry name" value="TadE-like_dom"/>
</dbReference>
<feature type="transmembrane region" description="Helical" evidence="1">
    <location>
        <begin position="21"/>
        <end position="46"/>
    </location>
</feature>
<gene>
    <name evidence="3" type="ORF">HMPREF9473_02539</name>
</gene>
<evidence type="ECO:0000313" key="4">
    <source>
        <dbReference type="Proteomes" id="UP000005384"/>
    </source>
</evidence>
<keyword evidence="1" id="KW-0812">Transmembrane</keyword>
<sequence length="172" mass="20033">MNKFIKRWRRLLSRREEGQSLVEFAFVFPVLLIFFSGIADTGWMIYNYISLADMTDTAVHANIKSNPSDAEDFISLYIEKSFPEFNGSAIQLSADTQVTRYDYYDYVYKSNKNKHWKVPMYYKVLKTTLDINYQVDYLTPMGKLIFGDTDNHMDLSAHSSAVKVLENDAYKP</sequence>
<protein>
    <recommendedName>
        <fullName evidence="2">TadE-like domain-containing protein</fullName>
    </recommendedName>
</protein>
<keyword evidence="1" id="KW-1133">Transmembrane helix</keyword>
<dbReference type="AlphaFoldDB" id="G5IGB1"/>
<keyword evidence="4" id="KW-1185">Reference proteome</keyword>
<proteinExistence type="predicted"/>
<dbReference type="EMBL" id="ADLN01000057">
    <property type="protein sequence ID" value="EHI59473.1"/>
    <property type="molecule type" value="Genomic_DNA"/>
</dbReference>
<evidence type="ECO:0000256" key="1">
    <source>
        <dbReference type="SAM" id="Phobius"/>
    </source>
</evidence>
<evidence type="ECO:0000259" key="2">
    <source>
        <dbReference type="Pfam" id="PF07811"/>
    </source>
</evidence>
<organism evidence="3 4">
    <name type="scientific">Hungatella hathewayi WAL-18680</name>
    <dbReference type="NCBI Taxonomy" id="742737"/>
    <lineage>
        <taxon>Bacteria</taxon>
        <taxon>Bacillati</taxon>
        <taxon>Bacillota</taxon>
        <taxon>Clostridia</taxon>
        <taxon>Lachnospirales</taxon>
        <taxon>Lachnospiraceae</taxon>
        <taxon>Hungatella</taxon>
    </lineage>
</organism>
<feature type="domain" description="TadE-like" evidence="2">
    <location>
        <begin position="18"/>
        <end position="58"/>
    </location>
</feature>
<dbReference type="OrthoDB" id="1778267at2"/>
<dbReference type="Proteomes" id="UP000005384">
    <property type="component" value="Unassembled WGS sequence"/>
</dbReference>
<dbReference type="RefSeq" id="WP_006780518.1">
    <property type="nucleotide sequence ID" value="NZ_CP040506.1"/>
</dbReference>
<keyword evidence="1" id="KW-0472">Membrane</keyword>